<reference evidence="1 2" key="1">
    <citation type="journal article" date="2022" name="New Phytol.">
        <title>Ecological generalism drives hyperdiversity of secondary metabolite gene clusters in xylarialean endophytes.</title>
        <authorList>
            <person name="Franco M.E.E."/>
            <person name="Wisecaver J.H."/>
            <person name="Arnold A.E."/>
            <person name="Ju Y.M."/>
            <person name="Slot J.C."/>
            <person name="Ahrendt S."/>
            <person name="Moore L.P."/>
            <person name="Eastman K.E."/>
            <person name="Scott K."/>
            <person name="Konkel Z."/>
            <person name="Mondo S.J."/>
            <person name="Kuo A."/>
            <person name="Hayes R.D."/>
            <person name="Haridas S."/>
            <person name="Andreopoulos B."/>
            <person name="Riley R."/>
            <person name="LaButti K."/>
            <person name="Pangilinan J."/>
            <person name="Lipzen A."/>
            <person name="Amirebrahimi M."/>
            <person name="Yan J."/>
            <person name="Adam C."/>
            <person name="Keymanesh K."/>
            <person name="Ng V."/>
            <person name="Louie K."/>
            <person name="Northen T."/>
            <person name="Drula E."/>
            <person name="Henrissat B."/>
            <person name="Hsieh H.M."/>
            <person name="Youens-Clark K."/>
            <person name="Lutzoni F."/>
            <person name="Miadlikowska J."/>
            <person name="Eastwood D.C."/>
            <person name="Hamelin R.C."/>
            <person name="Grigoriev I.V."/>
            <person name="U'Ren J.M."/>
        </authorList>
    </citation>
    <scope>NUCLEOTIDE SEQUENCE [LARGE SCALE GENOMIC DNA]</scope>
    <source>
        <strain evidence="1 2">CBS 119005</strain>
    </source>
</reference>
<name>A0ACB9YWU8_9PEZI</name>
<evidence type="ECO:0000313" key="1">
    <source>
        <dbReference type="EMBL" id="KAI4863546.1"/>
    </source>
</evidence>
<sequence>MARPSSFLNLIKTLLKSRVSRIVTVILVAAAFALLIVVDVTAPVNHGLALFTARNRYVEYNEGSPVIHLGTFGYCMQIVADFSSSSVTTGIRTPDSCSPPSIGYDPLDALSPVSSALDTSVTTSAEQHLTSAMVLHPLATGFSFITLISALLPSRLAPKIVAPLLAGLTALLTLAALICDLVLFSRLKQRLDDAGDLAVLSYDVGLWAVVAAFACLVVATALLGARWWFQRRMRSSVPGAGREGMIETKQDEGKTDRSPGSAAAAAPYELGGKTRTAELSQGAVADRHELSEQRRYVELSGEGRHELDTPV</sequence>
<organism evidence="1 2">
    <name type="scientific">Hypoxylon rubiginosum</name>
    <dbReference type="NCBI Taxonomy" id="110542"/>
    <lineage>
        <taxon>Eukaryota</taxon>
        <taxon>Fungi</taxon>
        <taxon>Dikarya</taxon>
        <taxon>Ascomycota</taxon>
        <taxon>Pezizomycotina</taxon>
        <taxon>Sordariomycetes</taxon>
        <taxon>Xylariomycetidae</taxon>
        <taxon>Xylariales</taxon>
        <taxon>Hypoxylaceae</taxon>
        <taxon>Hypoxylon</taxon>
    </lineage>
</organism>
<gene>
    <name evidence="1" type="ORF">F4820DRAFT_371546</name>
</gene>
<keyword evidence="2" id="KW-1185">Reference proteome</keyword>
<comment type="caution">
    <text evidence="1">The sequence shown here is derived from an EMBL/GenBank/DDBJ whole genome shotgun (WGS) entry which is preliminary data.</text>
</comment>
<protein>
    <submittedName>
        <fullName evidence="1">Pali-domain-containing protein</fullName>
    </submittedName>
</protein>
<dbReference type="Proteomes" id="UP001497700">
    <property type="component" value="Unassembled WGS sequence"/>
</dbReference>
<proteinExistence type="predicted"/>
<dbReference type="EMBL" id="MU393502">
    <property type="protein sequence ID" value="KAI4863546.1"/>
    <property type="molecule type" value="Genomic_DNA"/>
</dbReference>
<accession>A0ACB9YWU8</accession>
<evidence type="ECO:0000313" key="2">
    <source>
        <dbReference type="Proteomes" id="UP001497700"/>
    </source>
</evidence>